<dbReference type="InterPro" id="IPR036397">
    <property type="entry name" value="RNaseH_sf"/>
</dbReference>
<dbReference type="InterPro" id="IPR052160">
    <property type="entry name" value="Gypsy_RT_Integrase-like"/>
</dbReference>
<accession>A0A699IFM8</accession>
<dbReference type="InterPro" id="IPR041588">
    <property type="entry name" value="Integrase_H2C2"/>
</dbReference>
<dbReference type="Gene3D" id="1.10.340.70">
    <property type="match status" value="1"/>
</dbReference>
<comment type="caution">
    <text evidence="2">The sequence shown here is derived from an EMBL/GenBank/DDBJ whole genome shotgun (WGS) entry which is preliminary data.</text>
</comment>
<proteinExistence type="predicted"/>
<feature type="non-terminal residue" evidence="2">
    <location>
        <position position="1"/>
    </location>
</feature>
<dbReference type="GO" id="GO:0003676">
    <property type="term" value="F:nucleic acid binding"/>
    <property type="evidence" value="ECO:0007669"/>
    <property type="project" value="InterPro"/>
</dbReference>
<name>A0A699IFM8_TANCI</name>
<evidence type="ECO:0000313" key="2">
    <source>
        <dbReference type="EMBL" id="GEZ61637.1"/>
    </source>
</evidence>
<dbReference type="PANTHER" id="PTHR47266">
    <property type="entry name" value="ENDONUCLEASE-RELATED"/>
    <property type="match status" value="1"/>
</dbReference>
<dbReference type="AlphaFoldDB" id="A0A699IFM8"/>
<evidence type="ECO:0000259" key="1">
    <source>
        <dbReference type="Pfam" id="PF17921"/>
    </source>
</evidence>
<organism evidence="2">
    <name type="scientific">Tanacetum cinerariifolium</name>
    <name type="common">Dalmatian daisy</name>
    <name type="synonym">Chrysanthemum cinerariifolium</name>
    <dbReference type="NCBI Taxonomy" id="118510"/>
    <lineage>
        <taxon>Eukaryota</taxon>
        <taxon>Viridiplantae</taxon>
        <taxon>Streptophyta</taxon>
        <taxon>Embryophyta</taxon>
        <taxon>Tracheophyta</taxon>
        <taxon>Spermatophyta</taxon>
        <taxon>Magnoliopsida</taxon>
        <taxon>eudicotyledons</taxon>
        <taxon>Gunneridae</taxon>
        <taxon>Pentapetalae</taxon>
        <taxon>asterids</taxon>
        <taxon>campanulids</taxon>
        <taxon>Asterales</taxon>
        <taxon>Asteraceae</taxon>
        <taxon>Asteroideae</taxon>
        <taxon>Anthemideae</taxon>
        <taxon>Anthemidinae</taxon>
        <taxon>Tanacetum</taxon>
    </lineage>
</organism>
<reference evidence="2" key="1">
    <citation type="journal article" date="2019" name="Sci. Rep.">
        <title>Draft genome of Tanacetum cinerariifolium, the natural source of mosquito coil.</title>
        <authorList>
            <person name="Yamashiro T."/>
            <person name="Shiraishi A."/>
            <person name="Satake H."/>
            <person name="Nakayama K."/>
        </authorList>
    </citation>
    <scope>NUCLEOTIDE SEQUENCE</scope>
</reference>
<protein>
    <recommendedName>
        <fullName evidence="1">Integrase zinc-binding domain-containing protein</fullName>
    </recommendedName>
</protein>
<dbReference type="EMBL" id="BKCJ010300998">
    <property type="protein sequence ID" value="GEZ61637.1"/>
    <property type="molecule type" value="Genomic_DNA"/>
</dbReference>
<sequence>LVLNDALWCFPFLYAKQFLSLVKVRESQLKLGEALSKKQALRSSLLEEACMETMNERCPAILLNKLPLKEKDARSFNIPCQVLEKHKEAEELAANHLFKFENPHMELLTERKIVDKFSDEHLMVLKSKIKDDEPYKTLEILAHCPSGPTGRHHSANVTAKKVYESVFYLPSIFKDANEYVRRCDACQRSGNISSKNEVPQNNIQKLKHPTNDACVVVKFLRQLFARVIKCILERSVGYNPKDWSKKLNDALWEFRMVYKIPTGCTPFKLVYEKACHLPVEIEHKAHWVLKQCNMDLTLASKSHLMQLNELSELRDSAYENTRIYKERTKKWHDSRFRDDKDFKVGDTL</sequence>
<dbReference type="Gene3D" id="3.30.420.10">
    <property type="entry name" value="Ribonuclease H-like superfamily/Ribonuclease H"/>
    <property type="match status" value="1"/>
</dbReference>
<feature type="domain" description="Integrase zinc-binding" evidence="1">
    <location>
        <begin position="139"/>
        <end position="189"/>
    </location>
</feature>
<gene>
    <name evidence="2" type="ORF">Tci_533610</name>
</gene>
<dbReference type="Pfam" id="PF17921">
    <property type="entry name" value="Integrase_H2C2"/>
    <property type="match status" value="1"/>
</dbReference>